<dbReference type="SUPFAM" id="SSF158499">
    <property type="entry name" value="DnaD domain-like"/>
    <property type="match status" value="1"/>
</dbReference>
<protein>
    <submittedName>
        <fullName evidence="4">Putative primosome component and related proteins</fullName>
    </submittedName>
</protein>
<evidence type="ECO:0000259" key="2">
    <source>
        <dbReference type="Pfam" id="PF07261"/>
    </source>
</evidence>
<evidence type="ECO:0000313" key="4">
    <source>
        <dbReference type="EMBL" id="GAF26956.1"/>
    </source>
</evidence>
<sequence length="249" mass="29362">MAISGNNYELLTASMLECGSLVIPDMLLKFYTRLGLTELEMMVLIHLFHWRQVEQERFPAPEKLRQYMSVDEEEIKNLIASLIEKKLLAVEPYYNQVLGRWQNTFSFAPLWTKLTRIALGDYNLAITPEKEAAPTAVKYGELYRTFEKEFGRPLSPLESEQLREWCQDDRLSVELLQEALRRAVLRGALNFRYIDSILRDWLRHNIRTVAQAIDHDEQKNKRKIRRIKTENPAGTRDKYRELYRLNPEG</sequence>
<proteinExistence type="inferred from homology"/>
<evidence type="ECO:0000256" key="1">
    <source>
        <dbReference type="ARBA" id="ARBA00093462"/>
    </source>
</evidence>
<dbReference type="GeneID" id="45617223"/>
<dbReference type="InterPro" id="IPR034829">
    <property type="entry name" value="DnaD-like_sf"/>
</dbReference>
<accession>A0A0S6UHL1</accession>
<name>A0A0S6UHL1_NEOTH</name>
<reference evidence="4" key="1">
    <citation type="journal article" date="2014" name="Gene">
        <title>Genome-guided analysis of transformation efficiency and carbon dioxide assimilation by Moorella thermoacetica Y72.</title>
        <authorList>
            <person name="Tsukahara K."/>
            <person name="Kita A."/>
            <person name="Nakashimada Y."/>
            <person name="Hoshino T."/>
            <person name="Murakami K."/>
        </authorList>
    </citation>
    <scope>NUCLEOTIDE SEQUENCE [LARGE SCALE GENOMIC DNA]</scope>
    <source>
        <strain evidence="4">Y72</strain>
    </source>
</reference>
<dbReference type="Proteomes" id="UP000063718">
    <property type="component" value="Unassembled WGS sequence"/>
</dbReference>
<dbReference type="Pfam" id="PF21984">
    <property type="entry name" value="DnaD_N"/>
    <property type="match status" value="1"/>
</dbReference>
<dbReference type="Pfam" id="PF07261">
    <property type="entry name" value="DnaB_2"/>
    <property type="match status" value="1"/>
</dbReference>
<dbReference type="AlphaFoldDB" id="A0A0S6UHL1"/>
<dbReference type="Gene3D" id="1.10.10.630">
    <property type="entry name" value="DnaD domain-like"/>
    <property type="match status" value="1"/>
</dbReference>
<dbReference type="NCBIfam" id="TIGR01446">
    <property type="entry name" value="DnaD_dom"/>
    <property type="match status" value="1"/>
</dbReference>
<gene>
    <name evidence="4" type="ORF">MTY_2296</name>
</gene>
<dbReference type="PANTHER" id="PTHR37293:SF6">
    <property type="entry name" value="DNA REPLICATION PROTEIN DNAD"/>
    <property type="match status" value="1"/>
</dbReference>
<comment type="similarity">
    <text evidence="1">Belongs to the DnaB/DnaD family.</text>
</comment>
<dbReference type="EMBL" id="DF238840">
    <property type="protein sequence ID" value="GAF26956.1"/>
    <property type="molecule type" value="Genomic_DNA"/>
</dbReference>
<dbReference type="RefSeq" id="WP_011392699.1">
    <property type="nucleotide sequence ID" value="NZ_DF238840.1"/>
</dbReference>
<evidence type="ECO:0000259" key="3">
    <source>
        <dbReference type="Pfam" id="PF21984"/>
    </source>
</evidence>
<feature type="domain" description="DnaD N-terminal" evidence="3">
    <location>
        <begin position="23"/>
        <end position="117"/>
    </location>
</feature>
<dbReference type="InterPro" id="IPR036388">
    <property type="entry name" value="WH-like_DNA-bd_sf"/>
</dbReference>
<dbReference type="InterPro" id="IPR053162">
    <property type="entry name" value="DnaD"/>
</dbReference>
<dbReference type="InterPro" id="IPR006343">
    <property type="entry name" value="DnaB/C_C"/>
</dbReference>
<dbReference type="InterPro" id="IPR053843">
    <property type="entry name" value="DnaD_N"/>
</dbReference>
<organism evidence="4">
    <name type="scientific">Moorella thermoacetica Y72</name>
    <dbReference type="NCBI Taxonomy" id="1325331"/>
    <lineage>
        <taxon>Bacteria</taxon>
        <taxon>Bacillati</taxon>
        <taxon>Bacillota</taxon>
        <taxon>Clostridia</taxon>
        <taxon>Neomoorellales</taxon>
        <taxon>Neomoorellaceae</taxon>
        <taxon>Neomoorella</taxon>
    </lineage>
</organism>
<dbReference type="PANTHER" id="PTHR37293">
    <property type="entry name" value="PHAGE REPLICATION PROTEIN-RELATED"/>
    <property type="match status" value="1"/>
</dbReference>
<feature type="domain" description="DnaB/C C-terminal" evidence="2">
    <location>
        <begin position="143"/>
        <end position="215"/>
    </location>
</feature>
<dbReference type="Gene3D" id="1.10.10.10">
    <property type="entry name" value="Winged helix-like DNA-binding domain superfamily/Winged helix DNA-binding domain"/>
    <property type="match status" value="1"/>
</dbReference>